<keyword evidence="2" id="KW-1277">Toxin-antitoxin system</keyword>
<dbReference type="NCBIfam" id="TIGR02384">
    <property type="entry name" value="RelB_DinJ"/>
    <property type="match status" value="1"/>
</dbReference>
<sequence>MAANQLVQTRVNGEIKAEAAAVLAAMGLTVSDAVRMLLVRIAQDKALPFEPWTPNDTTIQAMKEARAGKGARFASIDDLVADLHAAD</sequence>
<dbReference type="InterPro" id="IPR026262">
    <property type="entry name" value="DinJ"/>
</dbReference>
<gene>
    <name evidence="3" type="primary">dinJ</name>
    <name evidence="3" type="ORF">GCM10011505_33400</name>
</gene>
<evidence type="ECO:0000313" key="4">
    <source>
        <dbReference type="Proteomes" id="UP000603352"/>
    </source>
</evidence>
<name>A0ABQ1IU55_9PROT</name>
<dbReference type="InterPro" id="IPR013321">
    <property type="entry name" value="Arc_rbn_hlx_hlx"/>
</dbReference>
<comment type="similarity">
    <text evidence="1">Belongs to the RelB/DinJ antitoxin family.</text>
</comment>
<dbReference type="Gene3D" id="1.10.1220.10">
    <property type="entry name" value="Met repressor-like"/>
    <property type="match status" value="1"/>
</dbReference>
<accession>A0ABQ1IU55</accession>
<evidence type="ECO:0000256" key="1">
    <source>
        <dbReference type="ARBA" id="ARBA00010562"/>
    </source>
</evidence>
<proteinExistence type="inferred from homology"/>
<dbReference type="Proteomes" id="UP000603352">
    <property type="component" value="Unassembled WGS sequence"/>
</dbReference>
<dbReference type="PANTHER" id="PTHR38781:SF1">
    <property type="entry name" value="ANTITOXIN DINJ-RELATED"/>
    <property type="match status" value="1"/>
</dbReference>
<dbReference type="PIRSF" id="PIRSF003108">
    <property type="entry name" value="DinJ"/>
    <property type="match status" value="1"/>
</dbReference>
<reference evidence="4" key="1">
    <citation type="journal article" date="2019" name="Int. J. Syst. Evol. Microbiol.">
        <title>The Global Catalogue of Microorganisms (GCM) 10K type strain sequencing project: providing services to taxonomists for standard genome sequencing and annotation.</title>
        <authorList>
            <consortium name="The Broad Institute Genomics Platform"/>
            <consortium name="The Broad Institute Genome Sequencing Center for Infectious Disease"/>
            <person name="Wu L."/>
            <person name="Ma J."/>
        </authorList>
    </citation>
    <scope>NUCLEOTIDE SEQUENCE [LARGE SCALE GENOMIC DNA]</scope>
    <source>
        <strain evidence="4">CGMCC 1.10188</strain>
    </source>
</reference>
<comment type="caution">
    <text evidence="3">The sequence shown here is derived from an EMBL/GenBank/DDBJ whole genome shotgun (WGS) entry which is preliminary data.</text>
</comment>
<evidence type="ECO:0000256" key="2">
    <source>
        <dbReference type="ARBA" id="ARBA00022649"/>
    </source>
</evidence>
<organism evidence="3 4">
    <name type="scientific">Tistrella bauzanensis</name>
    <dbReference type="NCBI Taxonomy" id="657419"/>
    <lineage>
        <taxon>Bacteria</taxon>
        <taxon>Pseudomonadati</taxon>
        <taxon>Pseudomonadota</taxon>
        <taxon>Alphaproteobacteria</taxon>
        <taxon>Geminicoccales</taxon>
        <taxon>Geminicoccaceae</taxon>
        <taxon>Tistrella</taxon>
    </lineage>
</organism>
<keyword evidence="4" id="KW-1185">Reference proteome</keyword>
<dbReference type="EMBL" id="BMDZ01000042">
    <property type="protein sequence ID" value="GGB49618.1"/>
    <property type="molecule type" value="Genomic_DNA"/>
</dbReference>
<dbReference type="RefSeq" id="WP_188579891.1">
    <property type="nucleotide sequence ID" value="NZ_BMDZ01000042.1"/>
</dbReference>
<dbReference type="InterPro" id="IPR007337">
    <property type="entry name" value="RelB/DinJ"/>
</dbReference>
<dbReference type="PANTHER" id="PTHR38781">
    <property type="entry name" value="ANTITOXIN DINJ-RELATED"/>
    <property type="match status" value="1"/>
</dbReference>
<protein>
    <submittedName>
        <fullName evidence="3">Antitoxin</fullName>
    </submittedName>
</protein>
<evidence type="ECO:0000313" key="3">
    <source>
        <dbReference type="EMBL" id="GGB49618.1"/>
    </source>
</evidence>
<dbReference type="Pfam" id="PF04221">
    <property type="entry name" value="RelB"/>
    <property type="match status" value="1"/>
</dbReference>